<keyword evidence="5" id="KW-1185">Reference proteome</keyword>
<comment type="similarity">
    <text evidence="1">Belongs to the PspA/Vipp/IM30 family.</text>
</comment>
<dbReference type="RefSeq" id="WP_190312406.1">
    <property type="nucleotide sequence ID" value="NZ_JACNYL010000001.1"/>
</dbReference>
<comment type="caution">
    <text evidence="4">The sequence shown here is derived from an EMBL/GenBank/DDBJ whole genome shotgun (WGS) entry which is preliminary data.</text>
</comment>
<evidence type="ECO:0000313" key="5">
    <source>
        <dbReference type="Proteomes" id="UP000651112"/>
    </source>
</evidence>
<feature type="compositionally biased region" description="Basic and acidic residues" evidence="3">
    <location>
        <begin position="206"/>
        <end position="218"/>
    </location>
</feature>
<evidence type="ECO:0000313" key="4">
    <source>
        <dbReference type="EMBL" id="MBD1420659.1"/>
    </source>
</evidence>
<feature type="coiled-coil region" evidence="2">
    <location>
        <begin position="27"/>
        <end position="61"/>
    </location>
</feature>
<gene>
    <name evidence="4" type="ORF">H8B21_03650</name>
</gene>
<dbReference type="EMBL" id="JACNYL010000001">
    <property type="protein sequence ID" value="MBD1420659.1"/>
    <property type="molecule type" value="Genomic_DNA"/>
</dbReference>
<protein>
    <submittedName>
        <fullName evidence="4">PspA/IM30 family protein</fullName>
    </submittedName>
</protein>
<dbReference type="Proteomes" id="UP000651112">
    <property type="component" value="Unassembled WGS sequence"/>
</dbReference>
<dbReference type="InterPro" id="IPR007157">
    <property type="entry name" value="PspA_VIPP1"/>
</dbReference>
<feature type="region of interest" description="Disordered" evidence="3">
    <location>
        <begin position="206"/>
        <end position="232"/>
    </location>
</feature>
<name>A0ABR7XNA5_9SPHI</name>
<keyword evidence="2" id="KW-0175">Coiled coil</keyword>
<feature type="coiled-coil region" evidence="2">
    <location>
        <begin position="97"/>
        <end position="152"/>
    </location>
</feature>
<evidence type="ECO:0000256" key="2">
    <source>
        <dbReference type="SAM" id="Coils"/>
    </source>
</evidence>
<reference evidence="4 5" key="1">
    <citation type="submission" date="2020-08" db="EMBL/GenBank/DDBJ databases">
        <title>Sphingobacterium sp. DN00404 isolated from aquaculture water.</title>
        <authorList>
            <person name="Zhang M."/>
        </authorList>
    </citation>
    <scope>NUCLEOTIDE SEQUENCE [LARGE SCALE GENOMIC DNA]</scope>
    <source>
        <strain evidence="4 5">KCTC 42746</strain>
    </source>
</reference>
<evidence type="ECO:0000256" key="3">
    <source>
        <dbReference type="SAM" id="MobiDB-lite"/>
    </source>
</evidence>
<accession>A0ABR7XNA5</accession>
<dbReference type="PANTHER" id="PTHR31088:SF6">
    <property type="entry name" value="PHAGE SHOCK PROTEIN A"/>
    <property type="match status" value="1"/>
</dbReference>
<sequence length="232" mass="26811">MISIFKRLLKIGQSEIHALVDRMEDPIHMVEQGIRDLKEELADITEQLAQAKASKIRLSNKAEHNRRHAEQMEEKARTILLKHHAGELEINVANRLAKEALLYKQDLLAELDNLQDQIESQGEVVEKISQKLEILRYNISKWEKELTILKAKQKVTQASELANRHIATMDTHGTIVMLERMKNKADHSEDLAQAYEEIARQNTIHDEKEIKSKEKSAEEELESLKQQLKKGE</sequence>
<organism evidence="4 5">
    <name type="scientific">Sphingobacterium chuzhouense</name>
    <dbReference type="NCBI Taxonomy" id="1742264"/>
    <lineage>
        <taxon>Bacteria</taxon>
        <taxon>Pseudomonadati</taxon>
        <taxon>Bacteroidota</taxon>
        <taxon>Sphingobacteriia</taxon>
        <taxon>Sphingobacteriales</taxon>
        <taxon>Sphingobacteriaceae</taxon>
        <taxon>Sphingobacterium</taxon>
    </lineage>
</organism>
<evidence type="ECO:0000256" key="1">
    <source>
        <dbReference type="ARBA" id="ARBA00043985"/>
    </source>
</evidence>
<dbReference type="PANTHER" id="PTHR31088">
    <property type="entry name" value="MEMBRANE-ASSOCIATED PROTEIN VIPP1, CHLOROPLASTIC"/>
    <property type="match status" value="1"/>
</dbReference>
<proteinExistence type="inferred from homology"/>
<dbReference type="Pfam" id="PF04012">
    <property type="entry name" value="PspA_IM30"/>
    <property type="match status" value="1"/>
</dbReference>